<evidence type="ECO:0000256" key="3">
    <source>
        <dbReference type="ARBA" id="ARBA00022729"/>
    </source>
</evidence>
<comment type="caution">
    <text evidence="8">The sequence shown here is derived from an EMBL/GenBank/DDBJ whole genome shotgun (WGS) entry which is preliminary data.</text>
</comment>
<comment type="similarity">
    <text evidence="2">Belongs to the UPF0194 family.</text>
</comment>
<evidence type="ECO:0000313" key="8">
    <source>
        <dbReference type="EMBL" id="MBI2875739.1"/>
    </source>
</evidence>
<evidence type="ECO:0000256" key="1">
    <source>
        <dbReference type="ARBA" id="ARBA00004418"/>
    </source>
</evidence>
<proteinExistence type="inferred from homology"/>
<gene>
    <name evidence="8" type="ORF">HYY20_02530</name>
</gene>
<dbReference type="InterPro" id="IPR059052">
    <property type="entry name" value="HH_YbhG-like"/>
</dbReference>
<dbReference type="Proteomes" id="UP000769766">
    <property type="component" value="Unassembled WGS sequence"/>
</dbReference>
<sequence>MEIAKRKRIGMVATVLLVVASTLAWRWWGRGADGTLMASGTIEATEVDVSFKIPGRVIERPVDEGNRLEPGALVGRLESREMEAEVDRLRASLQATETGLPQLQTEIAWLEELTRGRIAEARANLAAREARLAELENGSRPQDLQKAWAEVREARALMKNSAADLQRMDTLFREGIIAEQSRDAARTELDVAVERHKAALERLDLVKEGPRQEEIRRAGAEVEQARAALLLAQAGEREVALKRQQRTTLQANIARDRAALAAAEAQLGYTVLRSPQAGVILRKHVEPGEMIAAGTPAVTLADLREIWLKIYIPEPQLGRVRLGQTAEITTDSYPGKVYRGKLTFINSEAEFTPKNVQTQEERVKLVFAVKIAVDNPNQELKPGMPADAKVQLN</sequence>
<dbReference type="Pfam" id="PF25954">
    <property type="entry name" value="Beta-barrel_RND_2"/>
    <property type="match status" value="1"/>
</dbReference>
<reference evidence="8" key="1">
    <citation type="submission" date="2020-07" db="EMBL/GenBank/DDBJ databases">
        <title>Huge and variable diversity of episymbiotic CPR bacteria and DPANN archaea in groundwater ecosystems.</title>
        <authorList>
            <person name="He C.Y."/>
            <person name="Keren R."/>
            <person name="Whittaker M."/>
            <person name="Farag I.F."/>
            <person name="Doudna J."/>
            <person name="Cate J.H.D."/>
            <person name="Banfield J.F."/>
        </authorList>
    </citation>
    <scope>NUCLEOTIDE SEQUENCE</scope>
    <source>
        <strain evidence="8">NC_groundwater_672_Ag_B-0.1um_62_36</strain>
    </source>
</reference>
<dbReference type="PANTHER" id="PTHR32347:SF29">
    <property type="entry name" value="UPF0194 MEMBRANE PROTEIN YBHG"/>
    <property type="match status" value="1"/>
</dbReference>
<dbReference type="Gene3D" id="2.40.50.100">
    <property type="match status" value="2"/>
</dbReference>
<dbReference type="Pfam" id="PF25881">
    <property type="entry name" value="HH_YBHG"/>
    <property type="match status" value="1"/>
</dbReference>
<comment type="subcellular location">
    <subcellularLocation>
        <location evidence="1">Periplasm</location>
    </subcellularLocation>
</comment>
<evidence type="ECO:0000259" key="7">
    <source>
        <dbReference type="Pfam" id="PF25954"/>
    </source>
</evidence>
<keyword evidence="5" id="KW-0175">Coiled coil</keyword>
<evidence type="ECO:0000313" key="9">
    <source>
        <dbReference type="Proteomes" id="UP000769766"/>
    </source>
</evidence>
<evidence type="ECO:0000256" key="5">
    <source>
        <dbReference type="ARBA" id="ARBA00023054"/>
    </source>
</evidence>
<protein>
    <submittedName>
        <fullName evidence="8">Efflux RND transporter periplasmic adaptor subunit</fullName>
    </submittedName>
</protein>
<dbReference type="InterPro" id="IPR050465">
    <property type="entry name" value="UPF0194_transport"/>
</dbReference>
<organism evidence="8 9">
    <name type="scientific">Tectimicrobiota bacterium</name>
    <dbReference type="NCBI Taxonomy" id="2528274"/>
    <lineage>
        <taxon>Bacteria</taxon>
        <taxon>Pseudomonadati</taxon>
        <taxon>Nitrospinota/Tectimicrobiota group</taxon>
        <taxon>Candidatus Tectimicrobiota</taxon>
    </lineage>
</organism>
<evidence type="ECO:0000256" key="4">
    <source>
        <dbReference type="ARBA" id="ARBA00022764"/>
    </source>
</evidence>
<dbReference type="SUPFAM" id="SSF111369">
    <property type="entry name" value="HlyD-like secretion proteins"/>
    <property type="match status" value="2"/>
</dbReference>
<dbReference type="EMBL" id="JACPRF010000074">
    <property type="protein sequence ID" value="MBI2875739.1"/>
    <property type="molecule type" value="Genomic_DNA"/>
</dbReference>
<dbReference type="GO" id="GO:0042597">
    <property type="term" value="C:periplasmic space"/>
    <property type="evidence" value="ECO:0007669"/>
    <property type="project" value="UniProtKB-SubCell"/>
</dbReference>
<dbReference type="Gene3D" id="2.40.30.170">
    <property type="match status" value="1"/>
</dbReference>
<dbReference type="AlphaFoldDB" id="A0A932CM82"/>
<accession>A0A932CM82</accession>
<name>A0A932CM82_UNCTE</name>
<dbReference type="Gene3D" id="1.10.287.470">
    <property type="entry name" value="Helix hairpin bin"/>
    <property type="match status" value="2"/>
</dbReference>
<feature type="domain" description="YbhG-like alpha-helical hairpin" evidence="6">
    <location>
        <begin position="117"/>
        <end position="232"/>
    </location>
</feature>
<feature type="domain" description="CusB-like beta-barrel" evidence="7">
    <location>
        <begin position="306"/>
        <end position="390"/>
    </location>
</feature>
<dbReference type="PANTHER" id="PTHR32347">
    <property type="entry name" value="EFFLUX SYSTEM COMPONENT YKNX-RELATED"/>
    <property type="match status" value="1"/>
</dbReference>
<dbReference type="InterPro" id="IPR058792">
    <property type="entry name" value="Beta-barrel_RND_2"/>
</dbReference>
<keyword evidence="3" id="KW-0732">Signal</keyword>
<evidence type="ECO:0000259" key="6">
    <source>
        <dbReference type="Pfam" id="PF25881"/>
    </source>
</evidence>
<keyword evidence="4" id="KW-0574">Periplasm</keyword>
<evidence type="ECO:0000256" key="2">
    <source>
        <dbReference type="ARBA" id="ARBA00010602"/>
    </source>
</evidence>